<dbReference type="InterPro" id="IPR001283">
    <property type="entry name" value="CRISP-related"/>
</dbReference>
<dbReference type="Gene3D" id="3.40.33.10">
    <property type="entry name" value="CAP"/>
    <property type="match status" value="1"/>
</dbReference>
<dbReference type="PRINTS" id="PR00837">
    <property type="entry name" value="V5TPXLIKE"/>
</dbReference>
<keyword evidence="4" id="KW-1185">Reference proteome</keyword>
<protein>
    <recommendedName>
        <fullName evidence="2">SCP domain-containing protein</fullName>
    </recommendedName>
</protein>
<evidence type="ECO:0000256" key="1">
    <source>
        <dbReference type="SAM" id="MobiDB-lite"/>
    </source>
</evidence>
<dbReference type="EMBL" id="MU825412">
    <property type="protein sequence ID" value="KAJ7390732.1"/>
    <property type="molecule type" value="Genomic_DNA"/>
</dbReference>
<feature type="region of interest" description="Disordered" evidence="1">
    <location>
        <begin position="97"/>
        <end position="116"/>
    </location>
</feature>
<dbReference type="SMART" id="SM00198">
    <property type="entry name" value="SCP"/>
    <property type="match status" value="1"/>
</dbReference>
<feature type="compositionally biased region" description="Polar residues" evidence="1">
    <location>
        <begin position="220"/>
        <end position="229"/>
    </location>
</feature>
<dbReference type="CDD" id="cd05382">
    <property type="entry name" value="CAP_GAPR1-like"/>
    <property type="match status" value="1"/>
</dbReference>
<dbReference type="InterPro" id="IPR035940">
    <property type="entry name" value="CAP_sf"/>
</dbReference>
<dbReference type="Pfam" id="PF00188">
    <property type="entry name" value="CAP"/>
    <property type="match status" value="1"/>
</dbReference>
<reference evidence="3" key="1">
    <citation type="submission" date="2023-01" db="EMBL/GenBank/DDBJ databases">
        <title>Genome assembly of the deep-sea coral Lophelia pertusa.</title>
        <authorList>
            <person name="Herrera S."/>
            <person name="Cordes E."/>
        </authorList>
    </citation>
    <scope>NUCLEOTIDE SEQUENCE</scope>
    <source>
        <strain evidence="3">USNM1676648</strain>
        <tissue evidence="3">Polyp</tissue>
    </source>
</reference>
<feature type="compositionally biased region" description="Basic and acidic residues" evidence="1">
    <location>
        <begin position="208"/>
        <end position="219"/>
    </location>
</feature>
<dbReference type="AlphaFoldDB" id="A0A9X0D7Y9"/>
<sequence>MDGPIFRFLGWEDKTMELNNLNLKRFSLLLLIPVLIQAKDLGTNTTKTNQVFIANETKKSSDVVINTGIVLNQKPQSLSQLVGRGNRRIEVQRPLVEDGTDETREYEDEVSDTSPATDVLSEVTGRERNKEEIFDAVRPYKSHDDDKLDIQDRRRPDAHILGKELNKLKNKGLLAESEDDKQPAYGSDESIAEGASRKTLEIYIAEEKADQQKRHDDNRNIQAPQNNSIGVVKNEDKPKNTSGTGTGILRNKTTTSNSNAVFQEALAAHNKLRAMHHVLPLQWNVTLAEQAQQTAESVASDPSTYQGEPAGENIAQIWHDLPRAPLKATTIWYSEKKSFSFSYPELNDKVKHFTQMVWKDTTQLGMGAAPSPSGKYVIVVALYRPMGNDIHRIRDNVQRAGPAQDVYATIKETISKPTGEKIDKYNIT</sequence>
<dbReference type="SUPFAM" id="SSF55797">
    <property type="entry name" value="PR-1-like"/>
    <property type="match status" value="1"/>
</dbReference>
<feature type="region of interest" description="Disordered" evidence="1">
    <location>
        <begin position="172"/>
        <end position="193"/>
    </location>
</feature>
<evidence type="ECO:0000313" key="3">
    <source>
        <dbReference type="EMBL" id="KAJ7390732.1"/>
    </source>
</evidence>
<feature type="domain" description="SCP" evidence="2">
    <location>
        <begin position="260"/>
        <end position="391"/>
    </location>
</feature>
<dbReference type="Proteomes" id="UP001163046">
    <property type="component" value="Unassembled WGS sequence"/>
</dbReference>
<proteinExistence type="predicted"/>
<organism evidence="3 4">
    <name type="scientific">Desmophyllum pertusum</name>
    <dbReference type="NCBI Taxonomy" id="174260"/>
    <lineage>
        <taxon>Eukaryota</taxon>
        <taxon>Metazoa</taxon>
        <taxon>Cnidaria</taxon>
        <taxon>Anthozoa</taxon>
        <taxon>Hexacorallia</taxon>
        <taxon>Scleractinia</taxon>
        <taxon>Caryophylliina</taxon>
        <taxon>Caryophylliidae</taxon>
        <taxon>Desmophyllum</taxon>
    </lineage>
</organism>
<dbReference type="PANTHER" id="PTHR10334">
    <property type="entry name" value="CYSTEINE-RICH SECRETORY PROTEIN-RELATED"/>
    <property type="match status" value="1"/>
</dbReference>
<gene>
    <name evidence="3" type="ORF">OS493_022813</name>
</gene>
<feature type="compositionally biased region" description="Acidic residues" evidence="1">
    <location>
        <begin position="98"/>
        <end position="111"/>
    </location>
</feature>
<dbReference type="InterPro" id="IPR014044">
    <property type="entry name" value="CAP_dom"/>
</dbReference>
<feature type="region of interest" description="Disordered" evidence="1">
    <location>
        <begin position="208"/>
        <end position="252"/>
    </location>
</feature>
<dbReference type="InterPro" id="IPR034113">
    <property type="entry name" value="SCP_GAPR1-like"/>
</dbReference>
<name>A0A9X0D7Y9_9CNID</name>
<comment type="caution">
    <text evidence="3">The sequence shown here is derived from an EMBL/GenBank/DDBJ whole genome shotgun (WGS) entry which is preliminary data.</text>
</comment>
<evidence type="ECO:0000313" key="4">
    <source>
        <dbReference type="Proteomes" id="UP001163046"/>
    </source>
</evidence>
<accession>A0A9X0D7Y9</accession>
<evidence type="ECO:0000259" key="2">
    <source>
        <dbReference type="SMART" id="SM00198"/>
    </source>
</evidence>
<dbReference type="OrthoDB" id="337038at2759"/>